<dbReference type="PANTHER" id="PTHR12372:SF5">
    <property type="entry name" value="PECANEX-LIKE PROTEIN 2"/>
    <property type="match status" value="1"/>
</dbReference>
<feature type="transmembrane region" description="Helical" evidence="6">
    <location>
        <begin position="700"/>
        <end position="721"/>
    </location>
</feature>
<dbReference type="GO" id="GO:0016020">
    <property type="term" value="C:membrane"/>
    <property type="evidence" value="ECO:0007669"/>
    <property type="project" value="UniProtKB-SubCell"/>
</dbReference>
<evidence type="ECO:0000256" key="4">
    <source>
        <dbReference type="ARBA" id="ARBA00022989"/>
    </source>
</evidence>
<accession>A0AAZ3PP00</accession>
<keyword evidence="3 6" id="KW-0812">Transmembrane</keyword>
<feature type="compositionally biased region" description="Acidic residues" evidence="7">
    <location>
        <begin position="155"/>
        <end position="168"/>
    </location>
</feature>
<evidence type="ECO:0000256" key="3">
    <source>
        <dbReference type="ARBA" id="ARBA00022692"/>
    </source>
</evidence>
<reference evidence="9" key="3">
    <citation type="submission" date="2025-09" db="UniProtKB">
        <authorList>
            <consortium name="Ensembl"/>
        </authorList>
    </citation>
    <scope>IDENTIFICATION</scope>
</reference>
<evidence type="ECO:0000256" key="1">
    <source>
        <dbReference type="ARBA" id="ARBA00004141"/>
    </source>
</evidence>
<dbReference type="GeneTree" id="ENSGT00940000157374"/>
<keyword evidence="4 6" id="KW-1133">Transmembrane helix</keyword>
<evidence type="ECO:0000313" key="10">
    <source>
        <dbReference type="Proteomes" id="UP000694402"/>
    </source>
</evidence>
<feature type="transmembrane region" description="Helical" evidence="6">
    <location>
        <begin position="757"/>
        <end position="775"/>
    </location>
</feature>
<proteinExistence type="inferred from homology"/>
<feature type="transmembrane region" description="Helical" evidence="6">
    <location>
        <begin position="373"/>
        <end position="390"/>
    </location>
</feature>
<dbReference type="InterPro" id="IPR007735">
    <property type="entry name" value="Pecanex_C"/>
</dbReference>
<evidence type="ECO:0000259" key="8">
    <source>
        <dbReference type="Pfam" id="PF05041"/>
    </source>
</evidence>
<feature type="transmembrane region" description="Helical" evidence="6">
    <location>
        <begin position="510"/>
        <end position="527"/>
    </location>
</feature>
<feature type="compositionally biased region" description="Polar residues" evidence="7">
    <location>
        <begin position="178"/>
        <end position="197"/>
    </location>
</feature>
<evidence type="ECO:0000256" key="2">
    <source>
        <dbReference type="ARBA" id="ARBA00010170"/>
    </source>
</evidence>
<dbReference type="PANTHER" id="PTHR12372">
    <property type="entry name" value="PECANEX"/>
    <property type="match status" value="1"/>
</dbReference>
<dbReference type="Ensembl" id="ENSOTST00005121790.1">
    <property type="protein sequence ID" value="ENSOTSP00005117554.1"/>
    <property type="gene ID" value="ENSOTSG00005037503.2"/>
</dbReference>
<feature type="domain" description="Pecanex C-terminal" evidence="8">
    <location>
        <begin position="1054"/>
        <end position="1279"/>
    </location>
</feature>
<feature type="transmembrane region" description="Helical" evidence="6">
    <location>
        <begin position="787"/>
        <end position="809"/>
    </location>
</feature>
<feature type="transmembrane region" description="Helical" evidence="6">
    <location>
        <begin position="569"/>
        <end position="588"/>
    </location>
</feature>
<reference evidence="10" key="1">
    <citation type="journal article" date="2018" name="PLoS ONE">
        <title>Chinook salmon (Oncorhynchus tshawytscha) genome and transcriptome.</title>
        <authorList>
            <person name="Christensen K.A."/>
            <person name="Leong J.S."/>
            <person name="Sakhrani D."/>
            <person name="Biagi C.A."/>
            <person name="Minkley D.R."/>
            <person name="Withler R.E."/>
            <person name="Rondeau E.B."/>
            <person name="Koop B.F."/>
            <person name="Devlin R.H."/>
        </authorList>
    </citation>
    <scope>NUCLEOTIDE SEQUENCE [LARGE SCALE GENOMIC DNA]</scope>
</reference>
<evidence type="ECO:0000313" key="9">
    <source>
        <dbReference type="Ensembl" id="ENSOTSP00005117554.1"/>
    </source>
</evidence>
<feature type="transmembrane region" description="Helical" evidence="6">
    <location>
        <begin position="480"/>
        <end position="498"/>
    </location>
</feature>
<gene>
    <name evidence="9" type="primary">PCNX2</name>
</gene>
<feature type="transmembrane region" description="Helical" evidence="6">
    <location>
        <begin position="425"/>
        <end position="448"/>
    </location>
</feature>
<feature type="compositionally biased region" description="Polar residues" evidence="7">
    <location>
        <begin position="207"/>
        <end position="218"/>
    </location>
</feature>
<feature type="transmembrane region" description="Helical" evidence="6">
    <location>
        <begin position="312"/>
        <end position="331"/>
    </location>
</feature>
<dbReference type="Pfam" id="PF05041">
    <property type="entry name" value="Pecanex_C"/>
    <property type="match status" value="1"/>
</dbReference>
<protein>
    <recommendedName>
        <fullName evidence="6">Pecanex-like protein</fullName>
    </recommendedName>
</protein>
<evidence type="ECO:0000256" key="6">
    <source>
        <dbReference type="RuleBase" id="RU367089"/>
    </source>
</evidence>
<reference evidence="9" key="2">
    <citation type="submission" date="2025-08" db="UniProtKB">
        <authorList>
            <consortium name="Ensembl"/>
        </authorList>
    </citation>
    <scope>IDENTIFICATION</scope>
</reference>
<evidence type="ECO:0000256" key="7">
    <source>
        <dbReference type="SAM" id="MobiDB-lite"/>
    </source>
</evidence>
<keyword evidence="5 6" id="KW-0472">Membrane</keyword>
<dbReference type="Proteomes" id="UP000694402">
    <property type="component" value="Unassembled WGS sequence"/>
</dbReference>
<feature type="transmembrane region" description="Helical" evidence="6">
    <location>
        <begin position="594"/>
        <end position="615"/>
    </location>
</feature>
<name>A0AAZ3PP00_ONCTS</name>
<dbReference type="InterPro" id="IPR039797">
    <property type="entry name" value="Pecanex"/>
</dbReference>
<evidence type="ECO:0000256" key="5">
    <source>
        <dbReference type="ARBA" id="ARBA00023136"/>
    </source>
</evidence>
<feature type="region of interest" description="Disordered" evidence="7">
    <location>
        <begin position="151"/>
        <end position="271"/>
    </location>
</feature>
<organism evidence="9 10">
    <name type="scientific">Oncorhynchus tshawytscha</name>
    <name type="common">Chinook salmon</name>
    <name type="synonym">Salmo tshawytscha</name>
    <dbReference type="NCBI Taxonomy" id="74940"/>
    <lineage>
        <taxon>Eukaryota</taxon>
        <taxon>Metazoa</taxon>
        <taxon>Chordata</taxon>
        <taxon>Craniata</taxon>
        <taxon>Vertebrata</taxon>
        <taxon>Euteleostomi</taxon>
        <taxon>Actinopterygii</taxon>
        <taxon>Neopterygii</taxon>
        <taxon>Teleostei</taxon>
        <taxon>Protacanthopterygii</taxon>
        <taxon>Salmoniformes</taxon>
        <taxon>Salmonidae</taxon>
        <taxon>Salmoninae</taxon>
        <taxon>Oncorhynchus</taxon>
    </lineage>
</organism>
<feature type="compositionally biased region" description="Polar residues" evidence="7">
    <location>
        <begin position="262"/>
        <end position="271"/>
    </location>
</feature>
<feature type="transmembrane region" description="Helical" evidence="6">
    <location>
        <begin position="454"/>
        <end position="473"/>
    </location>
</feature>
<feature type="transmembrane region" description="Helical" evidence="6">
    <location>
        <begin position="36"/>
        <end position="53"/>
    </location>
</feature>
<keyword evidence="10" id="KW-1185">Reference proteome</keyword>
<sequence length="1395" mass="157255">MGSQLVQTLRQGVWASLTGGWYHDPDQNKFNNSCHLYLWMFLLMLPLLLHLALPPTTMALSIYCTSVTIFFITIKMVNYRLHVMFDEGDVVTPSSLSVIQGAENKSNTSDSCLPPEETYCSDEIAVSAQAQMVIGHHGGAAGNCLNKIPGITFDSPEDDEQSGAENEGEPLSKVDPAQLQTPSPDGQITKELMSSDSAALDCRDPTPLSTTPDNSSSGIDIHSHPDENDPPDLNVDADGFLRIPSTFRKYGPGGRTHEDSIGESSETSTQEKPSPKLYYKLKLFPGKWVNILYDRLTLLALLDRNQDVVENIVAVFLAFLVAFLGFILLNHGCFKDIWVFQFCVVIASCQYSLLKSVQPDAASPTHGHNQIVVYSRAAYFCIFCGLIWILEQMLRRKDLPVSTVYGITIVLADALTFLRDILVGLTFCFPITFLLGLFPQINTFMIYLLEQIDIHLFGGTAATGLHSAVYSIFRSLTALSLLYGFCAIINISIGFYSILKEPWDEQHTPALFSGFCGLLVALSYHLSRQNSDPTVLIGSAKTFSFEEGEDSEDIKDPLPEKLMNSVKEILLSDLVVCSIAFILTFAITSSTVFLSLKVVLYALAGTVGFVTHYLIPQLRKHHPWLWISHPVLKSNEYSQYEPRDNAQLMWFERLYVGLLCFEKYVVYPAIILSALTNDGFSLSHRKNCDVLLMTVAGMKLLRASFCNPSFQFVTLIFTIVFFEFDCSRASETFLLDFFIMSIVFHKLSDLLHKLNFIMVYIAPWQIAWGSAFHAFAQPFAVPHSAMLLLQTFITTLFYTPLSPFLGMYFTSTFIPPGCDDNNLNSIFYEYLTRSLQHSLCGDLMLGRWGNYSSGDCFILASDYLNAFVHLIEIGNGLVTFQLRGLEFRGTYCQQREVEAITEGVEEDDSCCCCEPGHLPNVLSCNAAFNLRWLAWEVTTTKYLLEGYSISENNAATMLQVYDLRKLLVSYYLKSIFYYLIESLKLQTWIKDPSITKALVSYTKWHHIERDPAVFSIKIDEDYVHCLQGVTRASFCNIYLEWIQYCANKLEEPVDCDEDSPLVTLCYALSVLGRRSLGTASHNMSNSLESFLYGFNTLFKGDFRIATKDEWVFTDMDLLQKVVVPGVRMSLKLHQDHFTCLEETEEPAILYKAISNYKISLVICHESDPAWRKAVLSSRDTLLTLRHMVDDGTDEYKIIMLYKRHLSFKVIKINKECVRGLWAGQQQELVFLRNRNPERGSIQNSKQALRNMINSSCDQPLGYPMYVSPLTTSYMGTHKQLRSIWGGSLSLDGIKTWLLSKWVRKDNLTSCNSGVNMEDVDCAGGSSSLSHNPNSITSQNLSLYQARPNRTSQANRQHTAGLVLYRRGTHDTFKGIVHPSYNIKLVSLPGKHYRSK</sequence>
<comment type="similarity">
    <text evidence="2 6">Belongs to the pecanex family.</text>
</comment>
<comment type="subcellular location">
    <subcellularLocation>
        <location evidence="1 6">Membrane</location>
        <topology evidence="1 6">Multi-pass membrane protein</topology>
    </subcellularLocation>
</comment>
<feature type="transmembrane region" description="Helical" evidence="6">
    <location>
        <begin position="59"/>
        <end position="77"/>
    </location>
</feature>